<dbReference type="GO" id="GO:0005789">
    <property type="term" value="C:endoplasmic reticulum membrane"/>
    <property type="evidence" value="ECO:0007669"/>
    <property type="project" value="TreeGrafter"/>
</dbReference>
<accession>A0A9P4YAX7</accession>
<gene>
    <name evidence="13" type="ORF">M406DRAFT_354304</name>
</gene>
<dbReference type="Gene3D" id="3.40.50.720">
    <property type="entry name" value="NAD(P)-binding Rossmann-like Domain"/>
    <property type="match status" value="1"/>
</dbReference>
<evidence type="ECO:0000256" key="2">
    <source>
        <dbReference type="ARBA" id="ARBA00004760"/>
    </source>
</evidence>
<sequence>MDYIKSAKTSHLTAAAAGLLAVTIASTMGFFSKNQMPVEGKTVLVTGGSEGMGLSVACQLAAKGANIVIISRSAEKLEKALKQVSAAAKSPSQRFHSIPCDVSQPDYAPSVVSQVTEWNNGQAPDIVWCVAGTSTPMLFHDDRVMPEMRREMDINFFGSSEMAHAVLRAWWSPANRFPADQPKHLIFTSSVLALYGVVGYTTYNPSKWALRGLADTLTQEALLYPDQPVKIHVVMPGTILSPGFEHEQRVKPEITIQLEKDDPQQTPDEVARKSIAGLEAGQYYVTVALLGHLMRWGSLGSAARNNALVDTIMMWIMTPIWLIVQAVLNGDIKKFAKTKGHPSTYPRKE</sequence>
<proteinExistence type="predicted"/>
<comment type="subcellular location">
    <subcellularLocation>
        <location evidence="1">Endoplasmic reticulum</location>
    </subcellularLocation>
</comment>
<dbReference type="EC" id="1.1.1.102" evidence="9"/>
<keyword evidence="5" id="KW-0521">NADP</keyword>
<dbReference type="InterPro" id="IPR045022">
    <property type="entry name" value="KDSR-like"/>
</dbReference>
<feature type="transmembrane region" description="Helical" evidence="12">
    <location>
        <begin position="312"/>
        <end position="330"/>
    </location>
</feature>
<dbReference type="PANTHER" id="PTHR43550:SF3">
    <property type="entry name" value="3-KETODIHYDROSPHINGOSINE REDUCTASE"/>
    <property type="match status" value="1"/>
</dbReference>
<keyword evidence="7" id="KW-0560">Oxidoreductase</keyword>
<keyword evidence="8" id="KW-0443">Lipid metabolism</keyword>
<keyword evidence="4" id="KW-0256">Endoplasmic reticulum</keyword>
<evidence type="ECO:0000256" key="9">
    <source>
        <dbReference type="ARBA" id="ARBA00026112"/>
    </source>
</evidence>
<comment type="pathway">
    <text evidence="3">Sphingolipid metabolism.</text>
</comment>
<reference evidence="13" key="1">
    <citation type="journal article" date="2020" name="Phytopathology">
        <title>Genome sequence of the chestnut blight fungus Cryphonectria parasitica EP155: A fundamental resource for an archetypical invasive plant pathogen.</title>
        <authorList>
            <person name="Crouch J.A."/>
            <person name="Dawe A."/>
            <person name="Aerts A."/>
            <person name="Barry K."/>
            <person name="Churchill A.C.L."/>
            <person name="Grimwood J."/>
            <person name="Hillman B."/>
            <person name="Milgroom M.G."/>
            <person name="Pangilinan J."/>
            <person name="Smith M."/>
            <person name="Salamov A."/>
            <person name="Schmutz J."/>
            <person name="Yadav J."/>
            <person name="Grigoriev I.V."/>
            <person name="Nuss D."/>
        </authorList>
    </citation>
    <scope>NUCLEOTIDE SEQUENCE</scope>
    <source>
        <strain evidence="13">EP155</strain>
    </source>
</reference>
<dbReference type="GO" id="GO:0030148">
    <property type="term" value="P:sphingolipid biosynthetic process"/>
    <property type="evidence" value="ECO:0007669"/>
    <property type="project" value="InterPro"/>
</dbReference>
<comment type="function">
    <text evidence="10">Catalyzes the reduction of 3'-oxosphinganine (3-ketodihydrosphingosine/KDS) to sphinganine (dihydrosphingosine/DHS), the second step of de novo sphingolipid biosynthesis.</text>
</comment>
<dbReference type="PANTHER" id="PTHR43550">
    <property type="entry name" value="3-KETODIHYDROSPHINGOSINE REDUCTASE"/>
    <property type="match status" value="1"/>
</dbReference>
<dbReference type="RefSeq" id="XP_040781128.1">
    <property type="nucleotide sequence ID" value="XM_040922883.1"/>
</dbReference>
<evidence type="ECO:0000256" key="11">
    <source>
        <dbReference type="ARBA" id="ARBA00048930"/>
    </source>
</evidence>
<evidence type="ECO:0000256" key="7">
    <source>
        <dbReference type="ARBA" id="ARBA00023002"/>
    </source>
</evidence>
<dbReference type="AlphaFoldDB" id="A0A9P4YAX7"/>
<evidence type="ECO:0000256" key="6">
    <source>
        <dbReference type="ARBA" id="ARBA00022919"/>
    </source>
</evidence>
<dbReference type="Proteomes" id="UP000803844">
    <property type="component" value="Unassembled WGS sequence"/>
</dbReference>
<evidence type="ECO:0000313" key="13">
    <source>
        <dbReference type="EMBL" id="KAF3770167.1"/>
    </source>
</evidence>
<name>A0A9P4YAX7_CRYP1</name>
<keyword evidence="12" id="KW-1133">Transmembrane helix</keyword>
<evidence type="ECO:0000256" key="8">
    <source>
        <dbReference type="ARBA" id="ARBA00023098"/>
    </source>
</evidence>
<comment type="pathway">
    <text evidence="2">Lipid metabolism; sphingolipid metabolism.</text>
</comment>
<keyword evidence="6" id="KW-0746">Sphingolipid metabolism</keyword>
<dbReference type="CDD" id="cd08939">
    <property type="entry name" value="KDSR-like_SDR_c"/>
    <property type="match status" value="1"/>
</dbReference>
<evidence type="ECO:0000256" key="5">
    <source>
        <dbReference type="ARBA" id="ARBA00022857"/>
    </source>
</evidence>
<feature type="transmembrane region" description="Helical" evidence="12">
    <location>
        <begin position="12"/>
        <end position="31"/>
    </location>
</feature>
<dbReference type="InterPro" id="IPR036291">
    <property type="entry name" value="NAD(P)-bd_dom_sf"/>
</dbReference>
<evidence type="ECO:0000313" key="14">
    <source>
        <dbReference type="Proteomes" id="UP000803844"/>
    </source>
</evidence>
<keyword evidence="12" id="KW-0812">Transmembrane</keyword>
<evidence type="ECO:0000256" key="3">
    <source>
        <dbReference type="ARBA" id="ARBA00004991"/>
    </source>
</evidence>
<dbReference type="GeneID" id="63840012"/>
<dbReference type="SUPFAM" id="SSF51735">
    <property type="entry name" value="NAD(P)-binding Rossmann-fold domains"/>
    <property type="match status" value="1"/>
</dbReference>
<comment type="caution">
    <text evidence="13">The sequence shown here is derived from an EMBL/GenBank/DDBJ whole genome shotgun (WGS) entry which is preliminary data.</text>
</comment>
<organism evidence="13 14">
    <name type="scientific">Cryphonectria parasitica (strain ATCC 38755 / EP155)</name>
    <dbReference type="NCBI Taxonomy" id="660469"/>
    <lineage>
        <taxon>Eukaryota</taxon>
        <taxon>Fungi</taxon>
        <taxon>Dikarya</taxon>
        <taxon>Ascomycota</taxon>
        <taxon>Pezizomycotina</taxon>
        <taxon>Sordariomycetes</taxon>
        <taxon>Sordariomycetidae</taxon>
        <taxon>Diaporthales</taxon>
        <taxon>Cryphonectriaceae</taxon>
        <taxon>Cryphonectria-Endothia species complex</taxon>
        <taxon>Cryphonectria</taxon>
    </lineage>
</organism>
<evidence type="ECO:0000256" key="1">
    <source>
        <dbReference type="ARBA" id="ARBA00004240"/>
    </source>
</evidence>
<protein>
    <recommendedName>
        <fullName evidence="9">3-dehydrosphinganine reductase</fullName>
        <ecNumber evidence="9">1.1.1.102</ecNumber>
    </recommendedName>
</protein>
<dbReference type="Pfam" id="PF00106">
    <property type="entry name" value="adh_short"/>
    <property type="match status" value="1"/>
</dbReference>
<dbReference type="GO" id="GO:0006666">
    <property type="term" value="P:3-keto-sphinganine metabolic process"/>
    <property type="evidence" value="ECO:0007669"/>
    <property type="project" value="InterPro"/>
</dbReference>
<evidence type="ECO:0000256" key="10">
    <source>
        <dbReference type="ARBA" id="ARBA00044737"/>
    </source>
</evidence>
<dbReference type="PRINTS" id="PR00081">
    <property type="entry name" value="GDHRDH"/>
</dbReference>
<evidence type="ECO:0000256" key="4">
    <source>
        <dbReference type="ARBA" id="ARBA00022824"/>
    </source>
</evidence>
<dbReference type="InterPro" id="IPR002347">
    <property type="entry name" value="SDR_fam"/>
</dbReference>
<keyword evidence="12" id="KW-0472">Membrane</keyword>
<comment type="catalytic activity">
    <reaction evidence="11">
        <text>sphinganine + NADP(+) = 3-oxosphinganine + NADPH + H(+)</text>
        <dbReference type="Rhea" id="RHEA:22640"/>
        <dbReference type="ChEBI" id="CHEBI:15378"/>
        <dbReference type="ChEBI" id="CHEBI:57783"/>
        <dbReference type="ChEBI" id="CHEBI:57817"/>
        <dbReference type="ChEBI" id="CHEBI:58299"/>
        <dbReference type="ChEBI" id="CHEBI:58349"/>
        <dbReference type="EC" id="1.1.1.102"/>
    </reaction>
    <physiologicalReaction direction="right-to-left" evidence="11">
        <dbReference type="Rhea" id="RHEA:22642"/>
    </physiologicalReaction>
</comment>
<evidence type="ECO:0000256" key="12">
    <source>
        <dbReference type="SAM" id="Phobius"/>
    </source>
</evidence>
<dbReference type="OrthoDB" id="10267115at2759"/>
<keyword evidence="14" id="KW-1185">Reference proteome</keyword>
<dbReference type="EMBL" id="MU032344">
    <property type="protein sequence ID" value="KAF3770167.1"/>
    <property type="molecule type" value="Genomic_DNA"/>
</dbReference>
<dbReference type="GO" id="GO:0047560">
    <property type="term" value="F:3-dehydrosphinganine reductase activity"/>
    <property type="evidence" value="ECO:0007669"/>
    <property type="project" value="UniProtKB-EC"/>
</dbReference>